<dbReference type="AlphaFoldDB" id="A0A919XM73"/>
<dbReference type="SUPFAM" id="SSF46785">
    <property type="entry name" value="Winged helix' DNA-binding domain"/>
    <property type="match status" value="1"/>
</dbReference>
<accession>A0A919XM73</accession>
<name>A0A919XM73_9BACL</name>
<dbReference type="InterPro" id="IPR036388">
    <property type="entry name" value="WH-like_DNA-bd_sf"/>
</dbReference>
<keyword evidence="2" id="KW-0238">DNA-binding</keyword>
<dbReference type="EMBL" id="BORQ01000005">
    <property type="protein sequence ID" value="GIO32975.1"/>
    <property type="molecule type" value="Genomic_DNA"/>
</dbReference>
<dbReference type="PANTHER" id="PTHR42756">
    <property type="entry name" value="TRANSCRIPTIONAL REGULATOR, MARR"/>
    <property type="match status" value="1"/>
</dbReference>
<dbReference type="PROSITE" id="PS50995">
    <property type="entry name" value="HTH_MARR_2"/>
    <property type="match status" value="1"/>
</dbReference>
<evidence type="ECO:0000313" key="5">
    <source>
        <dbReference type="EMBL" id="GIO32975.1"/>
    </source>
</evidence>
<comment type="caution">
    <text evidence="5">The sequence shown here is derived from an EMBL/GenBank/DDBJ whole genome shotgun (WGS) entry which is preliminary data.</text>
</comment>
<dbReference type="SMART" id="SM00347">
    <property type="entry name" value="HTH_MARR"/>
    <property type="match status" value="1"/>
</dbReference>
<gene>
    <name evidence="5" type="ORF">J2TS6_41160</name>
</gene>
<proteinExistence type="predicted"/>
<dbReference type="PRINTS" id="PR00598">
    <property type="entry name" value="HTHMARR"/>
</dbReference>
<protein>
    <submittedName>
        <fullName evidence="5">Transcriptional regulator</fullName>
    </submittedName>
</protein>
<keyword evidence="1" id="KW-0805">Transcription regulation</keyword>
<dbReference type="InterPro" id="IPR036390">
    <property type="entry name" value="WH_DNA-bd_sf"/>
</dbReference>
<dbReference type="Gene3D" id="1.10.10.10">
    <property type="entry name" value="Winged helix-like DNA-binding domain superfamily/Winged helix DNA-binding domain"/>
    <property type="match status" value="1"/>
</dbReference>
<dbReference type="InterPro" id="IPR000835">
    <property type="entry name" value="HTH_MarR-typ"/>
</dbReference>
<organism evidence="5 6">
    <name type="scientific">Paenibacillus albilobatus</name>
    <dbReference type="NCBI Taxonomy" id="2716884"/>
    <lineage>
        <taxon>Bacteria</taxon>
        <taxon>Bacillati</taxon>
        <taxon>Bacillota</taxon>
        <taxon>Bacilli</taxon>
        <taxon>Bacillales</taxon>
        <taxon>Paenibacillaceae</taxon>
        <taxon>Paenibacillus</taxon>
    </lineage>
</organism>
<feature type="domain" description="HTH marR-type" evidence="4">
    <location>
        <begin position="5"/>
        <end position="138"/>
    </location>
</feature>
<keyword evidence="3" id="KW-0804">Transcription</keyword>
<dbReference type="GO" id="GO:0003677">
    <property type="term" value="F:DNA binding"/>
    <property type="evidence" value="ECO:0007669"/>
    <property type="project" value="UniProtKB-KW"/>
</dbReference>
<evidence type="ECO:0000313" key="6">
    <source>
        <dbReference type="Proteomes" id="UP000679779"/>
    </source>
</evidence>
<keyword evidence="6" id="KW-1185">Reference proteome</keyword>
<dbReference type="PANTHER" id="PTHR42756:SF1">
    <property type="entry name" value="TRANSCRIPTIONAL REPRESSOR OF EMRAB OPERON"/>
    <property type="match status" value="1"/>
</dbReference>
<evidence type="ECO:0000256" key="1">
    <source>
        <dbReference type="ARBA" id="ARBA00023015"/>
    </source>
</evidence>
<evidence type="ECO:0000259" key="4">
    <source>
        <dbReference type="PROSITE" id="PS50995"/>
    </source>
</evidence>
<evidence type="ECO:0000256" key="2">
    <source>
        <dbReference type="ARBA" id="ARBA00023125"/>
    </source>
</evidence>
<dbReference type="GO" id="GO:0003700">
    <property type="term" value="F:DNA-binding transcription factor activity"/>
    <property type="evidence" value="ECO:0007669"/>
    <property type="project" value="InterPro"/>
</dbReference>
<dbReference type="Pfam" id="PF01047">
    <property type="entry name" value="MarR"/>
    <property type="match status" value="1"/>
</dbReference>
<reference evidence="5" key="1">
    <citation type="submission" date="2021-03" db="EMBL/GenBank/DDBJ databases">
        <title>Antimicrobial resistance genes in bacteria isolated from Japanese honey, and their potential for conferring macrolide and lincosamide resistance in the American foulbrood pathogen Paenibacillus larvae.</title>
        <authorList>
            <person name="Okamoto M."/>
            <person name="Kumagai M."/>
            <person name="Kanamori H."/>
            <person name="Takamatsu D."/>
        </authorList>
    </citation>
    <scope>NUCLEOTIDE SEQUENCE</scope>
    <source>
        <strain evidence="5">J2TS6</strain>
    </source>
</reference>
<sequence>MEDKEFLYGQMVSRTSRALIRYLAAHFKDDDITPEQWTVLKRLGVEDGVTQKELAFVTDKDQATLTKILDLLERKQLVRRDKNKEDRRSFLIYITDEGRELRERLFLQVNRLFGEEVVKGIPEGDLRTFVSTLAKIQHNVEAAKGTE</sequence>
<evidence type="ECO:0000256" key="3">
    <source>
        <dbReference type="ARBA" id="ARBA00023163"/>
    </source>
</evidence>
<dbReference type="RefSeq" id="WP_160042894.1">
    <property type="nucleotide sequence ID" value="NZ_BORQ01000005.1"/>
</dbReference>
<dbReference type="Proteomes" id="UP000679779">
    <property type="component" value="Unassembled WGS sequence"/>
</dbReference>